<comment type="caution">
    <text evidence="2">The sequence shown here is derived from an EMBL/GenBank/DDBJ whole genome shotgun (WGS) entry which is preliminary data.</text>
</comment>
<dbReference type="Pfam" id="PF13517">
    <property type="entry name" value="FG-GAP_3"/>
    <property type="match status" value="1"/>
</dbReference>
<dbReference type="Gene3D" id="4.10.1080.10">
    <property type="entry name" value="TSP type-3 repeat"/>
    <property type="match status" value="1"/>
</dbReference>
<dbReference type="InterPro" id="IPR013517">
    <property type="entry name" value="FG-GAP"/>
</dbReference>
<dbReference type="GO" id="GO:0005509">
    <property type="term" value="F:calcium ion binding"/>
    <property type="evidence" value="ECO:0007669"/>
    <property type="project" value="InterPro"/>
</dbReference>
<dbReference type="SUPFAM" id="SSF69318">
    <property type="entry name" value="Integrin alpha N-terminal domain"/>
    <property type="match status" value="1"/>
</dbReference>
<evidence type="ECO:0000256" key="1">
    <source>
        <dbReference type="ARBA" id="ARBA00022729"/>
    </source>
</evidence>
<evidence type="ECO:0000313" key="3">
    <source>
        <dbReference type="Proteomes" id="UP000820818"/>
    </source>
</evidence>
<dbReference type="InterPro" id="IPR028994">
    <property type="entry name" value="Integrin_alpha_N"/>
</dbReference>
<protein>
    <submittedName>
        <fullName evidence="2">Uncharacterized protein</fullName>
    </submittedName>
</protein>
<dbReference type="Proteomes" id="UP000820818">
    <property type="component" value="Unassembled WGS sequence"/>
</dbReference>
<dbReference type="EMBL" id="WJBH02000194">
    <property type="protein sequence ID" value="KAI9550004.1"/>
    <property type="molecule type" value="Genomic_DNA"/>
</dbReference>
<keyword evidence="1" id="KW-0732">Signal</keyword>
<dbReference type="AlphaFoldDB" id="A0AAD5PMF5"/>
<dbReference type="InterPro" id="IPR028974">
    <property type="entry name" value="TSP_type-3_rpt"/>
</dbReference>
<sequence length="332" mass="35982">MSGNTAVTAFDFDGNGIREIVYRDQTHLRLINGNLNTPVNYTSIKAYSATWGEYPIVGDFDDDGEADIAVTGDNRLRVFHRDPNTFAWKDAPNYWNQRNYRIVNINSDLTVPATEVFSASSASTNNNLVQLQYTDVEAGSGLPYGYAYQPDAKITITSIEASCPAVLVKANIENLGAAKLDAGLYVSIYDGNPATGKVNLIGVYQTTESVESGATLAVSMPAYLANTTSSKIFVVVNDNGTTATPFASTALPNTRVNECDYTNNTSSSTFTCLDTDGDGIIDMIDIDDDNDGIIDTEESPECFFSANQWNTADKSEFVKIESDLITLGLTDM</sequence>
<gene>
    <name evidence="2" type="ORF">GHT06_003269</name>
</gene>
<evidence type="ECO:0000313" key="2">
    <source>
        <dbReference type="EMBL" id="KAI9550004.1"/>
    </source>
</evidence>
<reference evidence="2" key="1">
    <citation type="submission" date="2022-05" db="EMBL/GenBank/DDBJ databases">
        <title>A multi-omics perspective on studying reproductive biology in Daphnia sinensis.</title>
        <authorList>
            <person name="Jia J."/>
        </authorList>
    </citation>
    <scope>NUCLEOTIDE SEQUENCE</scope>
    <source>
        <strain evidence="2">WSL</strain>
    </source>
</reference>
<accession>A0AAD5PMF5</accession>
<organism evidence="2 3">
    <name type="scientific">Daphnia sinensis</name>
    <dbReference type="NCBI Taxonomy" id="1820382"/>
    <lineage>
        <taxon>Eukaryota</taxon>
        <taxon>Metazoa</taxon>
        <taxon>Ecdysozoa</taxon>
        <taxon>Arthropoda</taxon>
        <taxon>Crustacea</taxon>
        <taxon>Branchiopoda</taxon>
        <taxon>Diplostraca</taxon>
        <taxon>Cladocera</taxon>
        <taxon>Anomopoda</taxon>
        <taxon>Daphniidae</taxon>
        <taxon>Daphnia</taxon>
        <taxon>Daphnia similis group</taxon>
    </lineage>
</organism>
<proteinExistence type="predicted"/>
<keyword evidence="3" id="KW-1185">Reference proteome</keyword>
<name>A0AAD5PMF5_9CRUS</name>